<dbReference type="GO" id="GO:0004851">
    <property type="term" value="F:uroporphyrin-III C-methyltransferase activity"/>
    <property type="evidence" value="ECO:0007669"/>
    <property type="project" value="UniProtKB-EC"/>
</dbReference>
<keyword evidence="3 6" id="KW-0808">Transferase</keyword>
<evidence type="ECO:0000256" key="6">
    <source>
        <dbReference type="RuleBase" id="RU003960"/>
    </source>
</evidence>
<dbReference type="NCBIfam" id="NF004790">
    <property type="entry name" value="PRK06136.1"/>
    <property type="match status" value="1"/>
</dbReference>
<evidence type="ECO:0000256" key="2">
    <source>
        <dbReference type="ARBA" id="ARBA00022603"/>
    </source>
</evidence>
<proteinExistence type="inferred from homology"/>
<dbReference type="GO" id="GO:0019354">
    <property type="term" value="P:siroheme biosynthetic process"/>
    <property type="evidence" value="ECO:0007669"/>
    <property type="project" value="InterPro"/>
</dbReference>
<dbReference type="PROSITE" id="PS00840">
    <property type="entry name" value="SUMT_2"/>
    <property type="match status" value="1"/>
</dbReference>
<dbReference type="PANTHER" id="PTHR45790">
    <property type="entry name" value="SIROHEME SYNTHASE-RELATED"/>
    <property type="match status" value="1"/>
</dbReference>
<feature type="domain" description="Tetrapyrrole methylase" evidence="7">
    <location>
        <begin position="9"/>
        <end position="217"/>
    </location>
</feature>
<comment type="similarity">
    <text evidence="6">Belongs to the precorrin methyltransferase family.</text>
</comment>
<evidence type="ECO:0000313" key="9">
    <source>
        <dbReference type="Proteomes" id="UP001170310"/>
    </source>
</evidence>
<dbReference type="SUPFAM" id="SSF53790">
    <property type="entry name" value="Tetrapyrrole methylase"/>
    <property type="match status" value="1"/>
</dbReference>
<dbReference type="InterPro" id="IPR014777">
    <property type="entry name" value="4pyrrole_Mease_sub1"/>
</dbReference>
<evidence type="ECO:0000256" key="4">
    <source>
        <dbReference type="ARBA" id="ARBA00022691"/>
    </source>
</evidence>
<keyword evidence="2 6" id="KW-0489">Methyltransferase</keyword>
<dbReference type="EMBL" id="JAUOQO010000001">
    <property type="protein sequence ID" value="MDO6572591.1"/>
    <property type="molecule type" value="Genomic_DNA"/>
</dbReference>
<reference evidence="8" key="1">
    <citation type="submission" date="2023-07" db="EMBL/GenBank/DDBJ databases">
        <title>Genome content predicts the carbon catabolic preferences of heterotrophic bacteria.</title>
        <authorList>
            <person name="Gralka M."/>
        </authorList>
    </citation>
    <scope>NUCLEOTIDE SEQUENCE</scope>
    <source>
        <strain evidence="8">E2R20</strain>
    </source>
</reference>
<evidence type="ECO:0000256" key="1">
    <source>
        <dbReference type="ARBA" id="ARBA00012162"/>
    </source>
</evidence>
<dbReference type="InterPro" id="IPR006366">
    <property type="entry name" value="CobA/CysG_C"/>
</dbReference>
<dbReference type="Pfam" id="PF00590">
    <property type="entry name" value="TP_methylase"/>
    <property type="match status" value="1"/>
</dbReference>
<dbReference type="NCBIfam" id="TIGR01469">
    <property type="entry name" value="cobA_cysG_Cterm"/>
    <property type="match status" value="1"/>
</dbReference>
<dbReference type="Proteomes" id="UP001170310">
    <property type="component" value="Unassembled WGS sequence"/>
</dbReference>
<sequence>MSVSNYGQVYLVGAGPGNPNFLTKKAQRLIENADIILYDRLVNPLILQYAKPEIEIVDVGKKPYTKHIQQDNINQLMVKAASEHNHVVRLKGGDPAIFGRLHEEVETLSDLDINFEIVPGVTSASAAAQSMNIGLTMRSLAKNVTFSTGHFKDNQENQLDITPLLNKGTLAIYMGVKRLPKIINQIQQFSDINFPIAIIFRASLFDEKVIIGTLSDIQQKIKSHQLEGMPGVCIIGDIVNYVESKIDSKPDQPFYIVQGEKGRAMEKCEILSDEGYGCIIEVKNNDKYHISQQQLYEKIKNQYHHQFIKV</sequence>
<name>A0AAW7YPP4_9STAP</name>
<evidence type="ECO:0000259" key="7">
    <source>
        <dbReference type="Pfam" id="PF00590"/>
    </source>
</evidence>
<dbReference type="InterPro" id="IPR035996">
    <property type="entry name" value="4pyrrol_Methylase_sf"/>
</dbReference>
<dbReference type="InterPro" id="IPR050161">
    <property type="entry name" value="Siro_Cobalamin_biosynth"/>
</dbReference>
<organism evidence="8 9">
    <name type="scientific">Staphylococcus pasteuri_A</name>
    <dbReference type="NCBI Taxonomy" id="3062664"/>
    <lineage>
        <taxon>Bacteria</taxon>
        <taxon>Bacillati</taxon>
        <taxon>Bacillota</taxon>
        <taxon>Bacilli</taxon>
        <taxon>Bacillales</taxon>
        <taxon>Staphylococcaceae</taxon>
        <taxon>Staphylococcus</taxon>
    </lineage>
</organism>
<dbReference type="InterPro" id="IPR003043">
    <property type="entry name" value="Uropor_MeTrfase_CS"/>
</dbReference>
<dbReference type="InterPro" id="IPR000878">
    <property type="entry name" value="4pyrrol_Mease"/>
</dbReference>
<dbReference type="CDD" id="cd11642">
    <property type="entry name" value="SUMT"/>
    <property type="match status" value="1"/>
</dbReference>
<dbReference type="PANTHER" id="PTHR45790:SF3">
    <property type="entry name" value="S-ADENOSYL-L-METHIONINE-DEPENDENT UROPORPHYRINOGEN III METHYLTRANSFERASE, CHLOROPLASTIC"/>
    <property type="match status" value="1"/>
</dbReference>
<accession>A0AAW7YPP4</accession>
<dbReference type="AlphaFoldDB" id="A0AAW7YPP4"/>
<gene>
    <name evidence="8" type="primary">cobA</name>
    <name evidence="8" type="ORF">Q4528_00290</name>
</gene>
<protein>
    <recommendedName>
        <fullName evidence="1">uroporphyrinogen-III C-methyltransferase</fullName>
        <ecNumber evidence="1">2.1.1.107</ecNumber>
    </recommendedName>
</protein>
<dbReference type="Gene3D" id="3.30.950.10">
    <property type="entry name" value="Methyltransferase, Cobalt-precorrin-4 Transmethylase, Domain 2"/>
    <property type="match status" value="1"/>
</dbReference>
<comment type="caution">
    <text evidence="8">The sequence shown here is derived from an EMBL/GenBank/DDBJ whole genome shotgun (WGS) entry which is preliminary data.</text>
</comment>
<keyword evidence="9" id="KW-1185">Reference proteome</keyword>
<evidence type="ECO:0000313" key="8">
    <source>
        <dbReference type="EMBL" id="MDO6572591.1"/>
    </source>
</evidence>
<evidence type="ECO:0000256" key="3">
    <source>
        <dbReference type="ARBA" id="ARBA00022679"/>
    </source>
</evidence>
<dbReference type="Gene3D" id="3.40.1010.10">
    <property type="entry name" value="Cobalt-precorrin-4 Transmethylase, Domain 1"/>
    <property type="match status" value="1"/>
</dbReference>
<dbReference type="InterPro" id="IPR014776">
    <property type="entry name" value="4pyrrole_Mease_sub2"/>
</dbReference>
<keyword evidence="4" id="KW-0949">S-adenosyl-L-methionine</keyword>
<dbReference type="FunFam" id="3.40.1010.10:FF:000001">
    <property type="entry name" value="Siroheme synthase"/>
    <property type="match status" value="1"/>
</dbReference>
<evidence type="ECO:0000256" key="5">
    <source>
        <dbReference type="ARBA" id="ARBA00023244"/>
    </source>
</evidence>
<dbReference type="GO" id="GO:0032259">
    <property type="term" value="P:methylation"/>
    <property type="evidence" value="ECO:0007669"/>
    <property type="project" value="UniProtKB-KW"/>
</dbReference>
<keyword evidence="5" id="KW-0627">Porphyrin biosynthesis</keyword>
<dbReference type="EC" id="2.1.1.107" evidence="1"/>
<dbReference type="RefSeq" id="WP_046467069.1">
    <property type="nucleotide sequence ID" value="NZ_JAUOQO010000001.1"/>
</dbReference>